<evidence type="ECO:0000313" key="22">
    <source>
        <dbReference type="Proteomes" id="UP001366166"/>
    </source>
</evidence>
<comment type="function">
    <text evidence="16">Involved in pyrimidine base degradation. Catalyzes physiologically the reduction of uracil to 5,6-dihydrouracil (DHU) by using NADH as a specific cosubstrate. It also catalyzes the reverse reaction and the reduction of thymine to 5,6-dihydrothymine (DHT).</text>
</comment>
<dbReference type="Gene3D" id="1.10.15.40">
    <property type="entry name" value="Electron transport complex subunit B, putative Fe-S cluster"/>
    <property type="match status" value="1"/>
</dbReference>
<evidence type="ECO:0000256" key="16">
    <source>
        <dbReference type="ARBA" id="ARBA00049578"/>
    </source>
</evidence>
<comment type="function">
    <text evidence="18">Part of a membrane-bound complex that couples electron transfer with translocation of ions across the membrane.</text>
</comment>
<keyword evidence="9 18" id="KW-0249">Electron transport</keyword>
<evidence type="ECO:0000259" key="19">
    <source>
        <dbReference type="PROSITE" id="PS51379"/>
    </source>
</evidence>
<comment type="subunit">
    <text evidence="17">Heterotetramer of 2 PreA and 2 PreT subunits.</text>
</comment>
<dbReference type="SUPFAM" id="SSF46548">
    <property type="entry name" value="alpha-helical ferredoxin"/>
    <property type="match status" value="1"/>
</dbReference>
<dbReference type="GO" id="GO:0046872">
    <property type="term" value="F:metal ion binding"/>
    <property type="evidence" value="ECO:0007669"/>
    <property type="project" value="UniProtKB-KW"/>
</dbReference>
<feature type="binding site" evidence="18">
    <location>
        <position position="171"/>
    </location>
    <ligand>
        <name>[4Fe-4S] cluster</name>
        <dbReference type="ChEBI" id="CHEBI:49883"/>
        <label>3</label>
    </ligand>
</feature>
<keyword evidence="7 18" id="KW-0677">Repeat</keyword>
<feature type="binding site" evidence="18">
    <location>
        <position position="168"/>
    </location>
    <ligand>
        <name>[4Fe-4S] cluster</name>
        <dbReference type="ChEBI" id="CHEBI:49883"/>
        <label>3</label>
    </ligand>
</feature>
<keyword evidence="5" id="KW-0288">FMN</keyword>
<comment type="subunit">
    <text evidence="18">The complex is composed of six subunits: RnfA, RnfB, RnfC, RnfD, RnfE and RnfG.</text>
</comment>
<dbReference type="InterPro" id="IPR023753">
    <property type="entry name" value="FAD/NAD-binding_dom"/>
</dbReference>
<dbReference type="SUPFAM" id="SSF51971">
    <property type="entry name" value="Nucleotide-binding domain"/>
    <property type="match status" value="1"/>
</dbReference>
<dbReference type="GO" id="GO:0051539">
    <property type="term" value="F:4 iron, 4 sulfur cluster binding"/>
    <property type="evidence" value="ECO:0007669"/>
    <property type="project" value="UniProtKB-UniRule"/>
</dbReference>
<dbReference type="GO" id="GO:0002058">
    <property type="term" value="F:uracil binding"/>
    <property type="evidence" value="ECO:0007669"/>
    <property type="project" value="TreeGrafter"/>
</dbReference>
<dbReference type="InterPro" id="IPR007202">
    <property type="entry name" value="4Fe-4S_dom"/>
</dbReference>
<evidence type="ECO:0000256" key="17">
    <source>
        <dbReference type="ARBA" id="ARBA00049714"/>
    </source>
</evidence>
<evidence type="ECO:0000256" key="4">
    <source>
        <dbReference type="ARBA" id="ARBA00022630"/>
    </source>
</evidence>
<accession>A0AAU9ESR1</accession>
<comment type="catalytic activity">
    <reaction evidence="14">
        <text>5,6-dihydrothymine + NAD(+) = thymine + NADH + H(+)</text>
        <dbReference type="Rhea" id="RHEA:28791"/>
        <dbReference type="ChEBI" id="CHEBI:15378"/>
        <dbReference type="ChEBI" id="CHEBI:17821"/>
        <dbReference type="ChEBI" id="CHEBI:27468"/>
        <dbReference type="ChEBI" id="CHEBI:57540"/>
        <dbReference type="ChEBI" id="CHEBI:57945"/>
        <dbReference type="EC" id="1.3.1.1"/>
    </reaction>
</comment>
<keyword evidence="4" id="KW-0285">Flavoprotein</keyword>
<evidence type="ECO:0000256" key="7">
    <source>
        <dbReference type="ARBA" id="ARBA00022737"/>
    </source>
</evidence>
<evidence type="ECO:0000256" key="9">
    <source>
        <dbReference type="ARBA" id="ARBA00022982"/>
    </source>
</evidence>
<evidence type="ECO:0000256" key="15">
    <source>
        <dbReference type="ARBA" id="ARBA00048792"/>
    </source>
</evidence>
<dbReference type="SUPFAM" id="SSF54862">
    <property type="entry name" value="4Fe-4S ferredoxins"/>
    <property type="match status" value="1"/>
</dbReference>
<dbReference type="Pfam" id="PF07992">
    <property type="entry name" value="Pyr_redox_2"/>
    <property type="match status" value="1"/>
</dbReference>
<evidence type="ECO:0000256" key="18">
    <source>
        <dbReference type="HAMAP-Rule" id="MF_00463"/>
    </source>
</evidence>
<dbReference type="GO" id="GO:0004159">
    <property type="term" value="F:dihydropyrimidine dehydrogenase (NAD+) activity"/>
    <property type="evidence" value="ECO:0007669"/>
    <property type="project" value="UniProtKB-EC"/>
</dbReference>
<protein>
    <recommendedName>
        <fullName evidence="18">Ion-translocating oxidoreductase complex subunit B</fullName>
        <ecNumber evidence="18">7.-.-.-</ecNumber>
    </recommendedName>
    <alternativeName>
        <fullName evidence="18">Rnf electron transport complex subunit B</fullName>
    </alternativeName>
</protein>
<feature type="domain" description="4Fe-4S ferredoxin-type" evidence="19">
    <location>
        <begin position="129"/>
        <end position="158"/>
    </location>
</feature>
<evidence type="ECO:0000256" key="5">
    <source>
        <dbReference type="ARBA" id="ARBA00022643"/>
    </source>
</evidence>
<evidence type="ECO:0000256" key="6">
    <source>
        <dbReference type="ARBA" id="ARBA00022723"/>
    </source>
</evidence>
<dbReference type="PROSITE" id="PS00198">
    <property type="entry name" value="4FE4S_FER_1"/>
    <property type="match status" value="1"/>
</dbReference>
<dbReference type="RefSeq" id="WP_338605380.1">
    <property type="nucleotide sequence ID" value="NZ_AP028679.1"/>
</dbReference>
<evidence type="ECO:0000256" key="10">
    <source>
        <dbReference type="ARBA" id="ARBA00023002"/>
    </source>
</evidence>
<feature type="domain" description="4Fe-4S" evidence="20">
    <location>
        <begin position="29"/>
        <end position="88"/>
    </location>
</feature>
<comment type="subcellular location">
    <subcellularLocation>
        <location evidence="18">Cell membrane</location>
    </subcellularLocation>
</comment>
<dbReference type="KEGG" id="dmp:FAK_06920"/>
<evidence type="ECO:0000256" key="3">
    <source>
        <dbReference type="ARBA" id="ARBA00022485"/>
    </source>
</evidence>
<evidence type="ECO:0000256" key="2">
    <source>
        <dbReference type="ARBA" id="ARBA00022448"/>
    </source>
</evidence>
<feature type="binding site" evidence="18">
    <location>
        <position position="174"/>
    </location>
    <ligand>
        <name>[4Fe-4S] cluster</name>
        <dbReference type="ChEBI" id="CHEBI:49883"/>
        <label>3</label>
    </ligand>
</feature>
<evidence type="ECO:0000256" key="8">
    <source>
        <dbReference type="ARBA" id="ARBA00022967"/>
    </source>
</evidence>
<dbReference type="GO" id="GO:0009055">
    <property type="term" value="F:electron transfer activity"/>
    <property type="evidence" value="ECO:0007669"/>
    <property type="project" value="InterPro"/>
</dbReference>
<dbReference type="InterPro" id="IPR009051">
    <property type="entry name" value="Helical_ferredxn"/>
</dbReference>
<dbReference type="EC" id="7.-.-.-" evidence="18"/>
<evidence type="ECO:0000259" key="20">
    <source>
        <dbReference type="PROSITE" id="PS51656"/>
    </source>
</evidence>
<keyword evidence="12 18" id="KW-0411">Iron-sulfur</keyword>
<evidence type="ECO:0000256" key="14">
    <source>
        <dbReference type="ARBA" id="ARBA00047685"/>
    </source>
</evidence>
<feature type="binding site" evidence="18">
    <location>
        <position position="138"/>
    </location>
    <ligand>
        <name>[4Fe-4S] cluster</name>
        <dbReference type="ChEBI" id="CHEBI:49883"/>
        <label>2</label>
    </ligand>
</feature>
<dbReference type="PRINTS" id="PR00419">
    <property type="entry name" value="ADXRDTASE"/>
</dbReference>
<comment type="catalytic activity">
    <reaction evidence="15">
        <text>5,6-dihydrouracil + NAD(+) = uracil + NADH + H(+)</text>
        <dbReference type="Rhea" id="RHEA:20189"/>
        <dbReference type="ChEBI" id="CHEBI:15378"/>
        <dbReference type="ChEBI" id="CHEBI:15901"/>
        <dbReference type="ChEBI" id="CHEBI:17568"/>
        <dbReference type="ChEBI" id="CHEBI:57540"/>
        <dbReference type="ChEBI" id="CHEBI:57945"/>
        <dbReference type="EC" id="1.3.1.1"/>
    </reaction>
</comment>
<dbReference type="Pfam" id="PF12838">
    <property type="entry name" value="Fer4_7"/>
    <property type="match status" value="1"/>
</dbReference>
<feature type="binding site" evidence="18">
    <location>
        <position position="148"/>
    </location>
    <ligand>
        <name>[4Fe-4S] cluster</name>
        <dbReference type="ChEBI" id="CHEBI:49883"/>
        <label>3</label>
    </ligand>
</feature>
<comment type="similarity">
    <text evidence="18">Belongs to the 4Fe4S bacterial-type ferredoxin family. RnfB subfamily.</text>
</comment>
<evidence type="ECO:0000256" key="12">
    <source>
        <dbReference type="ARBA" id="ARBA00023014"/>
    </source>
</evidence>
<dbReference type="PANTHER" id="PTHR43073">
    <property type="entry name" value="DIHYDROPYRIMIDINE DEHYDROGENASE [NADP(+)]"/>
    <property type="match status" value="1"/>
</dbReference>
<proteinExistence type="inferred from homology"/>
<dbReference type="InterPro" id="IPR010207">
    <property type="entry name" value="Elect_transpt_cplx_RnfB/RsxB"/>
</dbReference>
<feature type="region of interest" description="Hydrophobic" evidence="18">
    <location>
        <begin position="1"/>
        <end position="23"/>
    </location>
</feature>
<dbReference type="InterPro" id="IPR036188">
    <property type="entry name" value="FAD/NAD-bd_sf"/>
</dbReference>
<dbReference type="InterPro" id="IPR017900">
    <property type="entry name" value="4Fe4S_Fe_S_CS"/>
</dbReference>
<dbReference type="PANTHER" id="PTHR43073:SF2">
    <property type="entry name" value="DIHYDROPYRIMIDINE DEHYDROGENASE [NADP(+)]"/>
    <property type="match status" value="1"/>
</dbReference>
<keyword evidence="6 18" id="KW-0479">Metal-binding</keyword>
<feature type="binding site" evidence="18">
    <location>
        <position position="46"/>
    </location>
    <ligand>
        <name>[4Fe-4S] cluster</name>
        <dbReference type="ChEBI" id="CHEBI:49883"/>
        <label>1</label>
    </ligand>
</feature>
<dbReference type="Pfam" id="PF14691">
    <property type="entry name" value="Fer4_20"/>
    <property type="match status" value="1"/>
</dbReference>
<dbReference type="GO" id="GO:0050661">
    <property type="term" value="F:NADP binding"/>
    <property type="evidence" value="ECO:0007669"/>
    <property type="project" value="TreeGrafter"/>
</dbReference>
<keyword evidence="3 18" id="KW-0004">4Fe-4S</keyword>
<keyword evidence="18" id="KW-1003">Cell membrane</keyword>
<dbReference type="PROSITE" id="PS51656">
    <property type="entry name" value="4FE4S"/>
    <property type="match status" value="1"/>
</dbReference>
<dbReference type="GO" id="GO:0006210">
    <property type="term" value="P:thymine catabolic process"/>
    <property type="evidence" value="ECO:0007669"/>
    <property type="project" value="TreeGrafter"/>
</dbReference>
<feature type="binding site" evidence="18">
    <location>
        <position position="71"/>
    </location>
    <ligand>
        <name>[4Fe-4S] cluster</name>
        <dbReference type="ChEBI" id="CHEBI:49883"/>
        <label>1</label>
    </ligand>
</feature>
<evidence type="ECO:0000313" key="21">
    <source>
        <dbReference type="EMBL" id="BEQ13626.1"/>
    </source>
</evidence>
<dbReference type="PROSITE" id="PS51379">
    <property type="entry name" value="4FE4S_FER_2"/>
    <property type="match status" value="2"/>
</dbReference>
<sequence length="681" mass="71207">MIIEALALGGLGCLAAMGLGVAAKVFFVEVDPLVAAIEEALPGANCGGCGYAGCATAAGEIAKGNMAPNGCVGGGPTVAVAVAAILGVAVSETEPQIAQVGCRYPVQRADLKYHYSGATDCRAAILLAGGPKECPVGCIGLGSCAKACPFDALSIDPDGLPVVDQYRCTGCGTCERTCPMGIMHLTSVSDRIMDEITVEDCSAPCQRRCPAGIDIPQQIKHTAMGDYAGALSVIKERNPLPLICGRICPHPCEAECRRNLADEAVAINPLKRFVADHERQSGKRVMPYKAPATGKKVAVIGGGVEGLTTAYFLARLGHSPVIYEAREQLGGLLRTAIPPERLPREVLDWEIEGILAMGVQAKTGQTLGRDFDLGTLYAEGFDMAVLATGGWDAALMLGDPSQAKPAMPGLELLLPLMISWAQGREVALGDKVVLVGGGKQTLAAARGCAERGAKEVTILWPTGREATGVDPKELEKAQEEGIKMRFKATVLSLEGKDDRLTGLTYGQPANGQAARQETLAADTVVAASGRVPGAIFVPISPRDDEGKLTGGAWRTEMPYAPPSGGSGGLFQAEEAISDFRAAVEAIGAGRRAAASVHQLLSGEEVAAPRGMLAQGDKVLTVEQVFNLLDAPERQPMPLADEAALLEGSSEAELGLSEEAARKEARRCLNCGLICYYRTKYN</sequence>
<keyword evidence="11 18" id="KW-0408">Iron</keyword>
<dbReference type="EMBL" id="AP028679">
    <property type="protein sequence ID" value="BEQ13626.1"/>
    <property type="molecule type" value="Genomic_DNA"/>
</dbReference>
<gene>
    <name evidence="18" type="primary">rnfB</name>
    <name evidence="21" type="ORF">FAK_06920</name>
</gene>
<evidence type="ECO:0000256" key="11">
    <source>
        <dbReference type="ARBA" id="ARBA00023004"/>
    </source>
</evidence>
<organism evidence="21 22">
    <name type="scientific">Desulfoferula mesophila</name>
    <dbReference type="NCBI Taxonomy" id="3058419"/>
    <lineage>
        <taxon>Bacteria</taxon>
        <taxon>Pseudomonadati</taxon>
        <taxon>Thermodesulfobacteriota</taxon>
        <taxon>Desulfarculia</taxon>
        <taxon>Desulfarculales</taxon>
        <taxon>Desulfarculaceae</taxon>
        <taxon>Desulfoferula</taxon>
    </lineage>
</organism>
<dbReference type="GO" id="GO:0006212">
    <property type="term" value="P:uracil catabolic process"/>
    <property type="evidence" value="ECO:0007669"/>
    <property type="project" value="TreeGrafter"/>
</dbReference>
<reference evidence="22" key="1">
    <citation type="journal article" date="2023" name="Arch. Microbiol.">
        <title>Desulfoferula mesophilus gen. nov. sp. nov., a mesophilic sulfate-reducing bacterium isolated from a brackish lake sediment.</title>
        <authorList>
            <person name="Watanabe T."/>
            <person name="Yabe T."/>
            <person name="Tsuji J.M."/>
            <person name="Fukui M."/>
        </authorList>
    </citation>
    <scope>NUCLEOTIDE SEQUENCE [LARGE SCALE GENOMIC DNA]</scope>
    <source>
        <strain evidence="22">12FAK</strain>
    </source>
</reference>
<keyword evidence="13 18" id="KW-0472">Membrane</keyword>
<dbReference type="Gene3D" id="1.10.1060.10">
    <property type="entry name" value="Alpha-helical ferredoxin"/>
    <property type="match status" value="1"/>
</dbReference>
<feature type="binding site" evidence="18">
    <location>
        <position position="144"/>
    </location>
    <ligand>
        <name>[4Fe-4S] cluster</name>
        <dbReference type="ChEBI" id="CHEBI:49883"/>
        <label>2</label>
    </ligand>
</feature>
<dbReference type="Proteomes" id="UP001366166">
    <property type="component" value="Chromosome"/>
</dbReference>
<dbReference type="Pfam" id="PF04060">
    <property type="entry name" value="FeS"/>
    <property type="match status" value="1"/>
</dbReference>
<comment type="cofactor">
    <cofactor evidence="18">
        <name>[4Fe-4S] cluster</name>
        <dbReference type="ChEBI" id="CHEBI:49883"/>
    </cofactor>
    <text evidence="18">Binds 3 [4Fe-4S] clusters.</text>
</comment>
<keyword evidence="10" id="KW-0560">Oxidoreductase</keyword>
<keyword evidence="22" id="KW-1185">Reference proteome</keyword>
<dbReference type="Gene3D" id="3.50.50.60">
    <property type="entry name" value="FAD/NAD(P)-binding domain"/>
    <property type="match status" value="2"/>
</dbReference>
<feature type="binding site" evidence="18">
    <location>
        <position position="134"/>
    </location>
    <ligand>
        <name>[4Fe-4S] cluster</name>
        <dbReference type="ChEBI" id="CHEBI:49883"/>
        <label>2</label>
    </ligand>
</feature>
<dbReference type="HAMAP" id="MF_00463">
    <property type="entry name" value="RsxB_RnfB"/>
    <property type="match status" value="1"/>
</dbReference>
<dbReference type="GO" id="GO:0005886">
    <property type="term" value="C:plasma membrane"/>
    <property type="evidence" value="ECO:0007669"/>
    <property type="project" value="UniProtKB-SubCell"/>
</dbReference>
<keyword evidence="8 18" id="KW-1278">Translocase</keyword>
<comment type="cofactor">
    <cofactor evidence="1">
        <name>FMN</name>
        <dbReference type="ChEBI" id="CHEBI:58210"/>
    </cofactor>
</comment>
<dbReference type="InterPro" id="IPR017896">
    <property type="entry name" value="4Fe4S_Fe-S-bd"/>
</dbReference>
<dbReference type="GO" id="GO:0022900">
    <property type="term" value="P:electron transport chain"/>
    <property type="evidence" value="ECO:0007669"/>
    <property type="project" value="UniProtKB-UniRule"/>
</dbReference>
<keyword evidence="2 18" id="KW-0813">Transport</keyword>
<feature type="binding site" evidence="18">
    <location>
        <position position="54"/>
    </location>
    <ligand>
        <name>[4Fe-4S] cluster</name>
        <dbReference type="ChEBI" id="CHEBI:49883"/>
        <label>1</label>
    </ligand>
</feature>
<feature type="binding site" evidence="18">
    <location>
        <position position="49"/>
    </location>
    <ligand>
        <name>[4Fe-4S] cluster</name>
        <dbReference type="ChEBI" id="CHEBI:49883"/>
        <label>1</label>
    </ligand>
</feature>
<feature type="domain" description="4Fe-4S ferredoxin-type" evidence="19">
    <location>
        <begin position="159"/>
        <end position="188"/>
    </location>
</feature>
<dbReference type="InterPro" id="IPR028261">
    <property type="entry name" value="DPD_II"/>
</dbReference>
<evidence type="ECO:0000256" key="1">
    <source>
        <dbReference type="ARBA" id="ARBA00001917"/>
    </source>
</evidence>
<evidence type="ECO:0000256" key="13">
    <source>
        <dbReference type="ARBA" id="ARBA00023136"/>
    </source>
</evidence>
<name>A0AAU9ESR1_9BACT</name>
<comment type="caution">
    <text evidence="18">Lacks conserved residue(s) required for the propagation of feature annotation.</text>
</comment>
<dbReference type="AlphaFoldDB" id="A0AAU9ESR1"/>
<feature type="binding site" evidence="18">
    <location>
        <position position="178"/>
    </location>
    <ligand>
        <name>[4Fe-4S] cluster</name>
        <dbReference type="ChEBI" id="CHEBI:49883"/>
        <label>2</label>
    </ligand>
</feature>